<dbReference type="Gene3D" id="3.30.70.120">
    <property type="match status" value="1"/>
</dbReference>
<proteinExistence type="inferred from homology"/>
<dbReference type="SUPFAM" id="SSF54913">
    <property type="entry name" value="GlnB-like"/>
    <property type="match status" value="1"/>
</dbReference>
<dbReference type="EMBL" id="BOOK01000067">
    <property type="protein sequence ID" value="GII05363.1"/>
    <property type="molecule type" value="Genomic_DNA"/>
</dbReference>
<organism evidence="2 3">
    <name type="scientific">Planobispora takensis</name>
    <dbReference type="NCBI Taxonomy" id="1367882"/>
    <lineage>
        <taxon>Bacteria</taxon>
        <taxon>Bacillati</taxon>
        <taxon>Actinomycetota</taxon>
        <taxon>Actinomycetes</taxon>
        <taxon>Streptosporangiales</taxon>
        <taxon>Streptosporangiaceae</taxon>
        <taxon>Planobispora</taxon>
    </lineage>
</organism>
<dbReference type="InterPro" id="IPR015867">
    <property type="entry name" value="N-reg_PII/ATP_PRibTrfase_C"/>
</dbReference>
<evidence type="ECO:0000313" key="2">
    <source>
        <dbReference type="EMBL" id="GII05363.1"/>
    </source>
</evidence>
<dbReference type="GO" id="GO:0010038">
    <property type="term" value="P:response to metal ion"/>
    <property type="evidence" value="ECO:0007669"/>
    <property type="project" value="InterPro"/>
</dbReference>
<dbReference type="AlphaFoldDB" id="A0A8J3WY02"/>
<dbReference type="RefSeq" id="WP_203879579.1">
    <property type="nucleotide sequence ID" value="NZ_BOOK01000067.1"/>
</dbReference>
<dbReference type="InterPro" id="IPR004323">
    <property type="entry name" value="Ion_tolerance_CutA"/>
</dbReference>
<keyword evidence="3" id="KW-1185">Reference proteome</keyword>
<reference evidence="2" key="1">
    <citation type="submission" date="2021-01" db="EMBL/GenBank/DDBJ databases">
        <title>Whole genome shotgun sequence of Planobispora takensis NBRC 109077.</title>
        <authorList>
            <person name="Komaki H."/>
            <person name="Tamura T."/>
        </authorList>
    </citation>
    <scope>NUCLEOTIDE SEQUENCE</scope>
    <source>
        <strain evidence="2">NBRC 109077</strain>
    </source>
</reference>
<dbReference type="PANTHER" id="PTHR23419:SF8">
    <property type="entry name" value="FI09726P"/>
    <property type="match status" value="1"/>
</dbReference>
<dbReference type="Pfam" id="PF03091">
    <property type="entry name" value="CutA1"/>
    <property type="match status" value="1"/>
</dbReference>
<accession>A0A8J3WY02</accession>
<gene>
    <name evidence="2" type="primary">cutA</name>
    <name evidence="2" type="ORF">Pta02_73710</name>
</gene>
<evidence type="ECO:0000256" key="1">
    <source>
        <dbReference type="ARBA" id="ARBA00010169"/>
    </source>
</evidence>
<evidence type="ECO:0000313" key="3">
    <source>
        <dbReference type="Proteomes" id="UP000634476"/>
    </source>
</evidence>
<dbReference type="PANTHER" id="PTHR23419">
    <property type="entry name" value="DIVALENT CATION TOLERANCE CUTA-RELATED"/>
    <property type="match status" value="1"/>
</dbReference>
<dbReference type="Proteomes" id="UP000634476">
    <property type="component" value="Unassembled WGS sequence"/>
</dbReference>
<dbReference type="InterPro" id="IPR011322">
    <property type="entry name" value="N-reg_PII-like_a/b"/>
</dbReference>
<name>A0A8J3WY02_9ACTN</name>
<protein>
    <submittedName>
        <fullName evidence="2">Divalent-cation tolerance protein CutA</fullName>
    </submittedName>
</protein>
<comment type="caution">
    <text evidence="2">The sequence shown here is derived from an EMBL/GenBank/DDBJ whole genome shotgun (WGS) entry which is preliminary data.</text>
</comment>
<dbReference type="GO" id="GO:0005507">
    <property type="term" value="F:copper ion binding"/>
    <property type="evidence" value="ECO:0007669"/>
    <property type="project" value="TreeGrafter"/>
</dbReference>
<comment type="similarity">
    <text evidence="1">Belongs to the CutA family.</text>
</comment>
<sequence>MTETCEVIITAPDPTWLADFTRRLVEDRLCACGHNIPEIRSIYRWQGKVEDTSEARVALHTRTSLVSAIIDRVKAEHPYEVPCVIAMPIAEGNPDYLRWIKAETRTP</sequence>